<proteinExistence type="predicted"/>
<evidence type="ECO:0000313" key="2">
    <source>
        <dbReference type="EMBL" id="QJA93027.1"/>
    </source>
</evidence>
<organism evidence="2">
    <name type="scientific">viral metagenome</name>
    <dbReference type="NCBI Taxonomy" id="1070528"/>
    <lineage>
        <taxon>unclassified sequences</taxon>
        <taxon>metagenomes</taxon>
        <taxon>organismal metagenomes</taxon>
    </lineage>
</organism>
<dbReference type="EMBL" id="MT143116">
    <property type="protein sequence ID" value="QJA93027.1"/>
    <property type="molecule type" value="Genomic_DNA"/>
</dbReference>
<reference evidence="2" key="1">
    <citation type="submission" date="2020-03" db="EMBL/GenBank/DDBJ databases">
        <title>The deep terrestrial virosphere.</title>
        <authorList>
            <person name="Holmfeldt K."/>
            <person name="Nilsson E."/>
            <person name="Simone D."/>
            <person name="Lopez-Fernandez M."/>
            <person name="Wu X."/>
            <person name="de Brujin I."/>
            <person name="Lundin D."/>
            <person name="Andersson A."/>
            <person name="Bertilsson S."/>
            <person name="Dopson M."/>
        </authorList>
    </citation>
    <scope>NUCLEOTIDE SEQUENCE</scope>
    <source>
        <strain evidence="2">MM415B04389</strain>
    </source>
</reference>
<evidence type="ECO:0000256" key="1">
    <source>
        <dbReference type="SAM" id="MobiDB-lite"/>
    </source>
</evidence>
<gene>
    <name evidence="2" type="ORF">MM415B04389_0009</name>
</gene>
<accession>A0A6M3LCU2</accession>
<name>A0A6M3LCU2_9ZZZZ</name>
<protein>
    <submittedName>
        <fullName evidence="2">Uncharacterized protein</fullName>
    </submittedName>
</protein>
<feature type="region of interest" description="Disordered" evidence="1">
    <location>
        <begin position="373"/>
        <end position="405"/>
    </location>
</feature>
<dbReference type="AlphaFoldDB" id="A0A6M3LCU2"/>
<feature type="region of interest" description="Disordered" evidence="1">
    <location>
        <begin position="279"/>
        <end position="310"/>
    </location>
</feature>
<sequence length="493" mass="55816">MANDLQKQIVYRDPSAIAAAESARARIEAAYIVAMNNKRDVDQARDRILHACKRPIFADRVQFAVLRGKKYDKATGKWVDNIVHGPSIRFAELALREWGNIISDIQVLYEDDLVRRVRVMMLDLETNTSFSKEIQVIKTVERKKAEDRDIMGERTNSQGQKVYIVRATDDEIYNKEAAMISKVLRNEGLRLIPSDIVDEAIEVARKTLSDRDKQDPDAAKKKVLDAFSEIGVKPRDLQQYLGHPTDTLNPKELEDLRSIYRAIKDGEARWADYIETDEDAPKEKKTADPGLYAAKNGIDSGKPPSPPPTDEKAVFRAEWINLKSKGFATYVQSPNNYKMIESMGQKYPDLYQEMKDKWASLYPNHPWPLVEQAPENAPEGGKKGGEANGLRDNPTGEPAGALYGVEEPPKEMTDEEKIEGLCQEALEGLERSADGKEITVWTFTKFVRAMADRLPPDVFDTILMKQDSTDIQPRHRDKVVRALVEAHYRQGGK</sequence>